<dbReference type="GO" id="GO:0006310">
    <property type="term" value="P:DNA recombination"/>
    <property type="evidence" value="ECO:0007669"/>
    <property type="project" value="UniProtKB-KW"/>
</dbReference>
<sequence>MGSRNIAPTVRIKKDQSKKLKFRVYYRESGRNVYVSSHATRTGKDGAEAAKKKAQDDLDARYGTAEEETSAPGVGGFSDHIDEFIKYCKGKKLAPATIGFYEEKLGFLVNKLGRASLRNLDRNRVKLAIKSANNGPTWGKGILGALSAYMNWGYSRAVPLCPPSFTKFIDLEHPRPTRHKNYYTVEEVRALMNHCKDDARRYPMALKFFAGIRTEELNRLTWDYIDFRSQTIYIPETIGKTAGNMEALPDILWHWLDGAPQTGRVYDGVARYVLRNVRRNIEEITEYHGATSRRTFATYASNHFGVERTRKWMRQSDKLTTLEQKYIGCVTHRKNKPYIATNEVSKCYFEI</sequence>
<dbReference type="SUPFAM" id="SSF56349">
    <property type="entry name" value="DNA breaking-rejoining enzymes"/>
    <property type="match status" value="1"/>
</dbReference>
<name>A0A934VJX6_9BACT</name>
<dbReference type="InterPro" id="IPR011010">
    <property type="entry name" value="DNA_brk_join_enz"/>
</dbReference>
<evidence type="ECO:0000256" key="1">
    <source>
        <dbReference type="ARBA" id="ARBA00023172"/>
    </source>
</evidence>
<accession>A0A934VJX6</accession>
<evidence type="ECO:0000313" key="2">
    <source>
        <dbReference type="EMBL" id="MBK1876081.1"/>
    </source>
</evidence>
<dbReference type="RefSeq" id="WP_200354298.1">
    <property type="nucleotide sequence ID" value="NZ_JAENIL010000006.1"/>
</dbReference>
<dbReference type="GO" id="GO:0003677">
    <property type="term" value="F:DNA binding"/>
    <property type="evidence" value="ECO:0007669"/>
    <property type="project" value="InterPro"/>
</dbReference>
<dbReference type="InterPro" id="IPR013762">
    <property type="entry name" value="Integrase-like_cat_sf"/>
</dbReference>
<evidence type="ECO:0000313" key="3">
    <source>
        <dbReference type="Proteomes" id="UP000617628"/>
    </source>
</evidence>
<reference evidence="2" key="1">
    <citation type="submission" date="2021-01" db="EMBL/GenBank/DDBJ databases">
        <title>Modified the classification status of verrucomicrobia.</title>
        <authorList>
            <person name="Feng X."/>
        </authorList>
    </citation>
    <scope>NUCLEOTIDE SEQUENCE</scope>
    <source>
        <strain evidence="2">KCTC 13126</strain>
    </source>
</reference>
<dbReference type="AlphaFoldDB" id="A0A934VJX6"/>
<keyword evidence="1" id="KW-0233">DNA recombination</keyword>
<proteinExistence type="predicted"/>
<keyword evidence="3" id="KW-1185">Reference proteome</keyword>
<dbReference type="EMBL" id="JAENIL010000006">
    <property type="protein sequence ID" value="MBK1876081.1"/>
    <property type="molecule type" value="Genomic_DNA"/>
</dbReference>
<gene>
    <name evidence="2" type="ORF">JIN87_04330</name>
</gene>
<dbReference type="Proteomes" id="UP000617628">
    <property type="component" value="Unassembled WGS sequence"/>
</dbReference>
<dbReference type="GO" id="GO:0015074">
    <property type="term" value="P:DNA integration"/>
    <property type="evidence" value="ECO:0007669"/>
    <property type="project" value="InterPro"/>
</dbReference>
<organism evidence="2 3">
    <name type="scientific">Pelagicoccus mobilis</name>
    <dbReference type="NCBI Taxonomy" id="415221"/>
    <lineage>
        <taxon>Bacteria</taxon>
        <taxon>Pseudomonadati</taxon>
        <taxon>Verrucomicrobiota</taxon>
        <taxon>Opitutia</taxon>
        <taxon>Puniceicoccales</taxon>
        <taxon>Pelagicoccaceae</taxon>
        <taxon>Pelagicoccus</taxon>
    </lineage>
</organism>
<dbReference type="Gene3D" id="1.10.443.10">
    <property type="entry name" value="Intergrase catalytic core"/>
    <property type="match status" value="1"/>
</dbReference>
<comment type="caution">
    <text evidence="2">The sequence shown here is derived from an EMBL/GenBank/DDBJ whole genome shotgun (WGS) entry which is preliminary data.</text>
</comment>
<protein>
    <submittedName>
        <fullName evidence="2">Site-specific integrase</fullName>
    </submittedName>
</protein>